<accession>A0A835U7S0</accession>
<evidence type="ECO:0000256" key="5">
    <source>
        <dbReference type="ARBA" id="ARBA00023242"/>
    </source>
</evidence>
<dbReference type="PANTHER" id="PTHR13031:SF0">
    <property type="entry name" value="RIBONUCLEASE P PROTEIN SUBUNIT P30"/>
    <property type="match status" value="1"/>
</dbReference>
<dbReference type="PANTHER" id="PTHR13031">
    <property type="entry name" value="RIBONUCLEASE P SUBUNIT P30"/>
    <property type="match status" value="1"/>
</dbReference>
<dbReference type="Proteomes" id="UP000639772">
    <property type="component" value="Unassembled WGS sequence"/>
</dbReference>
<dbReference type="OrthoDB" id="17948at2759"/>
<comment type="similarity">
    <text evidence="2">Belongs to the eukaryotic/archaeal RNase P protein component 3 family.</text>
</comment>
<evidence type="ECO:0000313" key="7">
    <source>
        <dbReference type="Proteomes" id="UP000639772"/>
    </source>
</evidence>
<dbReference type="Pfam" id="PF01876">
    <property type="entry name" value="RNase_P_p30"/>
    <property type="match status" value="1"/>
</dbReference>
<dbReference type="GO" id="GO:0008033">
    <property type="term" value="P:tRNA processing"/>
    <property type="evidence" value="ECO:0007669"/>
    <property type="project" value="UniProtKB-KW"/>
</dbReference>
<dbReference type="GO" id="GO:0016787">
    <property type="term" value="F:hydrolase activity"/>
    <property type="evidence" value="ECO:0007669"/>
    <property type="project" value="UniProtKB-KW"/>
</dbReference>
<evidence type="ECO:0000256" key="1">
    <source>
        <dbReference type="ARBA" id="ARBA00004123"/>
    </source>
</evidence>
<dbReference type="SUPFAM" id="SSF89550">
    <property type="entry name" value="PHP domain-like"/>
    <property type="match status" value="1"/>
</dbReference>
<comment type="caution">
    <text evidence="6">The sequence shown here is derived from an EMBL/GenBank/DDBJ whole genome shotgun (WGS) entry which is preliminary data.</text>
</comment>
<keyword evidence="4" id="KW-0378">Hydrolase</keyword>
<evidence type="ECO:0000313" key="6">
    <source>
        <dbReference type="EMBL" id="KAG0449276.1"/>
    </source>
</evidence>
<gene>
    <name evidence="6" type="ORF">HPP92_027393</name>
</gene>
<name>A0A835U7S0_VANPL</name>
<keyword evidence="5" id="KW-0539">Nucleus</keyword>
<keyword evidence="3" id="KW-0819">tRNA processing</keyword>
<protein>
    <submittedName>
        <fullName evidence="6">Uncharacterized protein</fullName>
    </submittedName>
</protein>
<dbReference type="AlphaFoldDB" id="A0A835U7S0"/>
<dbReference type="InterPro" id="IPR002738">
    <property type="entry name" value="RNase_P_p30"/>
</dbReference>
<dbReference type="GO" id="GO:0003723">
    <property type="term" value="F:RNA binding"/>
    <property type="evidence" value="ECO:0007669"/>
    <property type="project" value="TreeGrafter"/>
</dbReference>
<reference evidence="6 7" key="1">
    <citation type="journal article" date="2020" name="Nat. Food">
        <title>A phased Vanilla planifolia genome enables genetic improvement of flavour and production.</title>
        <authorList>
            <person name="Hasing T."/>
            <person name="Tang H."/>
            <person name="Brym M."/>
            <person name="Khazi F."/>
            <person name="Huang T."/>
            <person name="Chambers A.H."/>
        </authorList>
    </citation>
    <scope>NUCLEOTIDE SEQUENCE [LARGE SCALE GENOMIC DNA]</scope>
    <source>
        <tissue evidence="6">Leaf</tissue>
    </source>
</reference>
<evidence type="ECO:0000256" key="4">
    <source>
        <dbReference type="ARBA" id="ARBA00022801"/>
    </source>
</evidence>
<dbReference type="Gene3D" id="3.20.20.140">
    <property type="entry name" value="Metal-dependent hydrolases"/>
    <property type="match status" value="1"/>
</dbReference>
<dbReference type="FunFam" id="3.20.20.140:FF:000044">
    <property type="entry name" value="Polymerase/histidinol phosphatase-like protein"/>
    <property type="match status" value="1"/>
</dbReference>
<evidence type="ECO:0000256" key="2">
    <source>
        <dbReference type="ARBA" id="ARBA00007331"/>
    </source>
</evidence>
<dbReference type="EMBL" id="JADCNM010000194">
    <property type="protein sequence ID" value="KAG0449276.1"/>
    <property type="molecule type" value="Genomic_DNA"/>
</dbReference>
<evidence type="ECO:0000256" key="3">
    <source>
        <dbReference type="ARBA" id="ARBA00022694"/>
    </source>
</evidence>
<comment type="subcellular location">
    <subcellularLocation>
        <location evidence="1">Nucleus</location>
    </subcellularLocation>
</comment>
<organism evidence="6 7">
    <name type="scientific">Vanilla planifolia</name>
    <name type="common">Vanilla</name>
    <dbReference type="NCBI Taxonomy" id="51239"/>
    <lineage>
        <taxon>Eukaryota</taxon>
        <taxon>Viridiplantae</taxon>
        <taxon>Streptophyta</taxon>
        <taxon>Embryophyta</taxon>
        <taxon>Tracheophyta</taxon>
        <taxon>Spermatophyta</taxon>
        <taxon>Magnoliopsida</taxon>
        <taxon>Liliopsida</taxon>
        <taxon>Asparagales</taxon>
        <taxon>Orchidaceae</taxon>
        <taxon>Vanilloideae</taxon>
        <taxon>Vanilleae</taxon>
        <taxon>Vanilla</taxon>
    </lineage>
</organism>
<dbReference type="InterPro" id="IPR016195">
    <property type="entry name" value="Pol/histidinol_Pase-like"/>
</dbReference>
<dbReference type="GO" id="GO:0005655">
    <property type="term" value="C:nucleolar ribonuclease P complex"/>
    <property type="evidence" value="ECO:0007669"/>
    <property type="project" value="TreeGrafter"/>
</dbReference>
<sequence length="223" mass="24880">MDVGGSFASFTATISLHRDLLGVPRGSTFRQYSRITISIENTVSAAALNSGNRLIKSYDLVAVRALNQMAFDRACQTSEVDIIALDLSQKLPFRLKLPMVQSSIKRGLHFEICSSHLIADSHTRRQVLSDAKLLGDWTRGKNLIISSAANSFNEVRGPHAVANLATVFLGITMERAKAAASRNCRSLLANALRKKDCYFKEAIKVERFLPEKYMEPNEDWFKE</sequence>
<proteinExistence type="inferred from homology"/>